<dbReference type="Gene3D" id="3.30.420.40">
    <property type="match status" value="2"/>
</dbReference>
<dbReference type="SUPFAM" id="SSF46785">
    <property type="entry name" value="Winged helix' DNA-binding domain"/>
    <property type="match status" value="1"/>
</dbReference>
<evidence type="ECO:0000256" key="1">
    <source>
        <dbReference type="ARBA" id="ARBA00006479"/>
    </source>
</evidence>
<evidence type="ECO:0000313" key="3">
    <source>
        <dbReference type="Proteomes" id="UP000678276"/>
    </source>
</evidence>
<evidence type="ECO:0000313" key="2">
    <source>
        <dbReference type="EMBL" id="MBP0615805.1"/>
    </source>
</evidence>
<name>A0ABS4BGC3_9HYPH</name>
<dbReference type="EMBL" id="JAGJCF010000005">
    <property type="protein sequence ID" value="MBP0615805.1"/>
    <property type="molecule type" value="Genomic_DNA"/>
</dbReference>
<dbReference type="RefSeq" id="WP_209594231.1">
    <property type="nucleotide sequence ID" value="NZ_JAGJCF010000005.1"/>
</dbReference>
<dbReference type="InterPro" id="IPR000600">
    <property type="entry name" value="ROK"/>
</dbReference>
<dbReference type="PANTHER" id="PTHR18964">
    <property type="entry name" value="ROK (REPRESSOR, ORF, KINASE) FAMILY"/>
    <property type="match status" value="1"/>
</dbReference>
<comment type="similarity">
    <text evidence="1">Belongs to the ROK (NagC/XylR) family.</text>
</comment>
<dbReference type="InterPro" id="IPR036390">
    <property type="entry name" value="WH_DNA-bd_sf"/>
</dbReference>
<dbReference type="InterPro" id="IPR043129">
    <property type="entry name" value="ATPase_NBD"/>
</dbReference>
<dbReference type="PANTHER" id="PTHR18964:SF149">
    <property type="entry name" value="BIFUNCTIONAL UDP-N-ACETYLGLUCOSAMINE 2-EPIMERASE_N-ACETYLMANNOSAMINE KINASE"/>
    <property type="match status" value="1"/>
</dbReference>
<proteinExistence type="inferred from homology"/>
<dbReference type="InterPro" id="IPR036388">
    <property type="entry name" value="WH-like_DNA-bd_sf"/>
</dbReference>
<protein>
    <submittedName>
        <fullName evidence="2">ROK family transcriptional regulator</fullName>
    </submittedName>
</protein>
<organism evidence="2 3">
    <name type="scientific">Jiella mangrovi</name>
    <dbReference type="NCBI Taxonomy" id="2821407"/>
    <lineage>
        <taxon>Bacteria</taxon>
        <taxon>Pseudomonadati</taxon>
        <taxon>Pseudomonadota</taxon>
        <taxon>Alphaproteobacteria</taxon>
        <taxon>Hyphomicrobiales</taxon>
        <taxon>Aurantimonadaceae</taxon>
        <taxon>Jiella</taxon>
    </lineage>
</organism>
<dbReference type="SUPFAM" id="SSF53067">
    <property type="entry name" value="Actin-like ATPase domain"/>
    <property type="match status" value="1"/>
</dbReference>
<dbReference type="Proteomes" id="UP000678276">
    <property type="component" value="Unassembled WGS sequence"/>
</dbReference>
<accession>A0ABS4BGC3</accession>
<comment type="caution">
    <text evidence="2">The sequence shown here is derived from an EMBL/GenBank/DDBJ whole genome shotgun (WGS) entry which is preliminary data.</text>
</comment>
<keyword evidence="3" id="KW-1185">Reference proteome</keyword>
<reference evidence="2 3" key="1">
    <citation type="submission" date="2021-04" db="EMBL/GenBank/DDBJ databases">
        <title>Whole genome sequence of Jiella sp. KSK16Y-1.</title>
        <authorList>
            <person name="Tuo L."/>
        </authorList>
    </citation>
    <scope>NUCLEOTIDE SEQUENCE [LARGE SCALE GENOMIC DNA]</scope>
    <source>
        <strain evidence="2 3">KSK16Y-1</strain>
    </source>
</reference>
<sequence>MVPETKSPPILRQISIQSVMKILVKGPRSRADLATDTGLSKQTMSDVIRTLETSGWVREVGTTTGRLGRSAILYEINGKAGVVLGLDIGASRFKLALSDVRGAPLAARELATASLNFERLVDEIVTRAREFVSEVAEGRPLRFTCLATPGVINPETGRLTMAPNLPALTGLDLTGALRKGLECDVIVENDVNAAIVGERWQGEARATEHAAYVALGTGVGLGIVSGGRLMRGATGAAGEVSYLPIGHDTLDPESIDRGALERSLGIGGVLADFTVPTGGAAATIEAFREALGAGDPKALAARQRIGELGAMLVLSVQAMFDPEVIVVGGVLGLAPPVFEALCEEVARRTRRKMALRRGALGLQATVTGATYLALTGMFTQMFSPKLERQWLDLPWPTDERAA</sequence>
<gene>
    <name evidence="2" type="ORF">J6595_09460</name>
</gene>
<dbReference type="Pfam" id="PF00480">
    <property type="entry name" value="ROK"/>
    <property type="match status" value="1"/>
</dbReference>
<dbReference type="Gene3D" id="1.10.10.10">
    <property type="entry name" value="Winged helix-like DNA-binding domain superfamily/Winged helix DNA-binding domain"/>
    <property type="match status" value="1"/>
</dbReference>